<protein>
    <submittedName>
        <fullName evidence="3">Uncharacterized protein</fullName>
    </submittedName>
</protein>
<comment type="caution">
    <text evidence="3">The sequence shown here is derived from an EMBL/GenBank/DDBJ whole genome shotgun (WGS) entry which is preliminary data.</text>
</comment>
<evidence type="ECO:0000256" key="1">
    <source>
        <dbReference type="SAM" id="MobiDB-lite"/>
    </source>
</evidence>
<sequence>MISSRVSSSPFFALALAFFLLLPPACSPQTQASTSQTSAGPSASELNGKACLSVEDAVKQPNKDVCVSARVFDVVQLSDGTRFLDVCPPETADENCHFTFVSPEADRKDVGDLTRYRDQDVHVRGIIRATHGRMGIVISHMRQFRGGPEKFRPNPRLVHGFEAESDRPPVRDPNLSGGGHHRSFMNTRDTESLPVRSSH</sequence>
<proteinExistence type="predicted"/>
<evidence type="ECO:0000256" key="2">
    <source>
        <dbReference type="SAM" id="SignalP"/>
    </source>
</evidence>
<accession>A0ABW1EP42</accession>
<organism evidence="3 4">
    <name type="scientific">Acidicapsa dinghuensis</name>
    <dbReference type="NCBI Taxonomy" id="2218256"/>
    <lineage>
        <taxon>Bacteria</taxon>
        <taxon>Pseudomonadati</taxon>
        <taxon>Acidobacteriota</taxon>
        <taxon>Terriglobia</taxon>
        <taxon>Terriglobales</taxon>
        <taxon>Acidobacteriaceae</taxon>
        <taxon>Acidicapsa</taxon>
    </lineage>
</organism>
<evidence type="ECO:0000313" key="4">
    <source>
        <dbReference type="Proteomes" id="UP001596091"/>
    </source>
</evidence>
<keyword evidence="2" id="KW-0732">Signal</keyword>
<evidence type="ECO:0000313" key="3">
    <source>
        <dbReference type="EMBL" id="MFC5865577.1"/>
    </source>
</evidence>
<dbReference type="Proteomes" id="UP001596091">
    <property type="component" value="Unassembled WGS sequence"/>
</dbReference>
<dbReference type="EMBL" id="JBHSPH010000020">
    <property type="protein sequence ID" value="MFC5865577.1"/>
    <property type="molecule type" value="Genomic_DNA"/>
</dbReference>
<feature type="region of interest" description="Disordered" evidence="1">
    <location>
        <begin position="159"/>
        <end position="199"/>
    </location>
</feature>
<reference evidence="4" key="1">
    <citation type="journal article" date="2019" name="Int. J. Syst. Evol. Microbiol.">
        <title>The Global Catalogue of Microorganisms (GCM) 10K type strain sequencing project: providing services to taxonomists for standard genome sequencing and annotation.</title>
        <authorList>
            <consortium name="The Broad Institute Genomics Platform"/>
            <consortium name="The Broad Institute Genome Sequencing Center for Infectious Disease"/>
            <person name="Wu L."/>
            <person name="Ma J."/>
        </authorList>
    </citation>
    <scope>NUCLEOTIDE SEQUENCE [LARGE SCALE GENOMIC DNA]</scope>
    <source>
        <strain evidence="4">JCM 4087</strain>
    </source>
</reference>
<dbReference type="RefSeq" id="WP_263341695.1">
    <property type="nucleotide sequence ID" value="NZ_JAGSYH010000008.1"/>
</dbReference>
<feature type="signal peptide" evidence="2">
    <location>
        <begin position="1"/>
        <end position="32"/>
    </location>
</feature>
<feature type="compositionally biased region" description="Basic and acidic residues" evidence="1">
    <location>
        <begin position="159"/>
        <end position="170"/>
    </location>
</feature>
<name>A0ABW1EP42_9BACT</name>
<gene>
    <name evidence="3" type="ORF">ACFPT7_24945</name>
</gene>
<keyword evidence="4" id="KW-1185">Reference proteome</keyword>
<feature type="chain" id="PRO_5045692787" evidence="2">
    <location>
        <begin position="33"/>
        <end position="199"/>
    </location>
</feature>